<evidence type="ECO:0000313" key="1">
    <source>
        <dbReference type="EMBL" id="KAI3798431.1"/>
    </source>
</evidence>
<protein>
    <submittedName>
        <fullName evidence="1">Uncharacterized protein</fullName>
    </submittedName>
</protein>
<keyword evidence="2" id="KW-1185">Reference proteome</keyword>
<comment type="caution">
    <text evidence="1">The sequence shown here is derived from an EMBL/GenBank/DDBJ whole genome shotgun (WGS) entry which is preliminary data.</text>
</comment>
<dbReference type="Proteomes" id="UP001056120">
    <property type="component" value="Linkage Group LG11"/>
</dbReference>
<dbReference type="EMBL" id="CM042028">
    <property type="protein sequence ID" value="KAI3798431.1"/>
    <property type="molecule type" value="Genomic_DNA"/>
</dbReference>
<reference evidence="1 2" key="2">
    <citation type="journal article" date="2022" name="Mol. Ecol. Resour.">
        <title>The genomes of chicory, endive, great burdock and yacon provide insights into Asteraceae paleo-polyploidization history and plant inulin production.</title>
        <authorList>
            <person name="Fan W."/>
            <person name="Wang S."/>
            <person name="Wang H."/>
            <person name="Wang A."/>
            <person name="Jiang F."/>
            <person name="Liu H."/>
            <person name="Zhao H."/>
            <person name="Xu D."/>
            <person name="Zhang Y."/>
        </authorList>
    </citation>
    <scope>NUCLEOTIDE SEQUENCE [LARGE SCALE GENOMIC DNA]</scope>
    <source>
        <strain evidence="2">cv. Yunnan</strain>
        <tissue evidence="1">Leaves</tissue>
    </source>
</reference>
<reference evidence="2" key="1">
    <citation type="journal article" date="2022" name="Mol. Ecol. Resour.">
        <title>The genomes of chicory, endive, great burdock and yacon provide insights into Asteraceae palaeo-polyploidization history and plant inulin production.</title>
        <authorList>
            <person name="Fan W."/>
            <person name="Wang S."/>
            <person name="Wang H."/>
            <person name="Wang A."/>
            <person name="Jiang F."/>
            <person name="Liu H."/>
            <person name="Zhao H."/>
            <person name="Xu D."/>
            <person name="Zhang Y."/>
        </authorList>
    </citation>
    <scope>NUCLEOTIDE SEQUENCE [LARGE SCALE GENOMIC DNA]</scope>
    <source>
        <strain evidence="2">cv. Yunnan</strain>
    </source>
</reference>
<sequence length="170" mass="18417">MDGPPSFTSVIATNIDQQQPQVTEPNQFEEDQYNPSMSKIRSYSSFEARTGSRAIVQPTEVYDEDDGGQTQALSIGAMAACRSSEVQLPDTSYSNEQAPSMGFMVGDRGDSQPGGGNFSYGAPPSHTDVVRRDESQNGESGGGQYLPEGNYEGMSLTGRDFARLYPTMYP</sequence>
<name>A0ACB9HT83_9ASTR</name>
<evidence type="ECO:0000313" key="2">
    <source>
        <dbReference type="Proteomes" id="UP001056120"/>
    </source>
</evidence>
<proteinExistence type="predicted"/>
<gene>
    <name evidence="1" type="ORF">L1987_33706</name>
</gene>
<organism evidence="1 2">
    <name type="scientific">Smallanthus sonchifolius</name>
    <dbReference type="NCBI Taxonomy" id="185202"/>
    <lineage>
        <taxon>Eukaryota</taxon>
        <taxon>Viridiplantae</taxon>
        <taxon>Streptophyta</taxon>
        <taxon>Embryophyta</taxon>
        <taxon>Tracheophyta</taxon>
        <taxon>Spermatophyta</taxon>
        <taxon>Magnoliopsida</taxon>
        <taxon>eudicotyledons</taxon>
        <taxon>Gunneridae</taxon>
        <taxon>Pentapetalae</taxon>
        <taxon>asterids</taxon>
        <taxon>campanulids</taxon>
        <taxon>Asterales</taxon>
        <taxon>Asteraceae</taxon>
        <taxon>Asteroideae</taxon>
        <taxon>Heliantheae alliance</taxon>
        <taxon>Millerieae</taxon>
        <taxon>Smallanthus</taxon>
    </lineage>
</organism>
<accession>A0ACB9HT83</accession>